<organism evidence="1 2">
    <name type="scientific">Rattus norvegicus</name>
    <name type="common">Rat</name>
    <dbReference type="NCBI Taxonomy" id="10116"/>
    <lineage>
        <taxon>Eukaryota</taxon>
        <taxon>Metazoa</taxon>
        <taxon>Chordata</taxon>
        <taxon>Craniata</taxon>
        <taxon>Vertebrata</taxon>
        <taxon>Euteleostomi</taxon>
        <taxon>Mammalia</taxon>
        <taxon>Eutheria</taxon>
        <taxon>Euarchontoglires</taxon>
        <taxon>Glires</taxon>
        <taxon>Rodentia</taxon>
        <taxon>Myomorpha</taxon>
        <taxon>Muroidea</taxon>
        <taxon>Muridae</taxon>
        <taxon>Murinae</taxon>
        <taxon>Rattus</taxon>
    </lineage>
</organism>
<dbReference type="EMBL" id="CH473960">
    <property type="protein sequence ID" value="EDM17045.1"/>
    <property type="molecule type" value="Genomic_DNA"/>
</dbReference>
<evidence type="ECO:0000313" key="1">
    <source>
        <dbReference type="EMBL" id="EDM17045.1"/>
    </source>
</evidence>
<accession>A6IFK5</accession>
<reference evidence="1 2" key="1">
    <citation type="submission" date="2005-09" db="EMBL/GenBank/DDBJ databases">
        <authorList>
            <person name="Mural R.J."/>
            <person name="Li P.W."/>
            <person name="Adams M.D."/>
            <person name="Amanatides P.G."/>
            <person name="Baden-Tillson H."/>
            <person name="Barnstead M."/>
            <person name="Chin S.H."/>
            <person name="Dew I."/>
            <person name="Evans C.A."/>
            <person name="Ferriera S."/>
            <person name="Flanigan M."/>
            <person name="Fosler C."/>
            <person name="Glodek A."/>
            <person name="Gu Z."/>
            <person name="Holt R.A."/>
            <person name="Jennings D."/>
            <person name="Kraft C.L."/>
            <person name="Lu F."/>
            <person name="Nguyen T."/>
            <person name="Nusskern D.R."/>
            <person name="Pfannkoch C.M."/>
            <person name="Sitter C."/>
            <person name="Sutton G.G."/>
            <person name="Venter J.C."/>
            <person name="Wang Z."/>
            <person name="Woodage T."/>
            <person name="Zheng X.H."/>
            <person name="Zhong F."/>
        </authorList>
    </citation>
    <scope>NUCLEOTIDE SEQUENCE [LARGE SCALE GENOMIC DNA]</scope>
    <source>
        <strain>BN</strain>
        <strain evidence="2">Sprague-Dawley</strain>
    </source>
</reference>
<protein>
    <submittedName>
        <fullName evidence="1">RCG49140</fullName>
    </submittedName>
</protein>
<feature type="non-terminal residue" evidence="1">
    <location>
        <position position="1"/>
    </location>
</feature>
<proteinExistence type="predicted"/>
<gene>
    <name evidence="1" type="ORF">rCG_49140</name>
</gene>
<dbReference type="Proteomes" id="UP000234681">
    <property type="component" value="Chromosome 7"/>
</dbReference>
<sequence>SAGRQTSGEQLRLAS</sequence>
<name>A6IFK5_RAT</name>
<evidence type="ECO:0000313" key="2">
    <source>
        <dbReference type="Proteomes" id="UP000234681"/>
    </source>
</evidence>